<dbReference type="SUPFAM" id="SSF48726">
    <property type="entry name" value="Immunoglobulin"/>
    <property type="match status" value="1"/>
</dbReference>
<dbReference type="InterPro" id="IPR013098">
    <property type="entry name" value="Ig_I-set"/>
</dbReference>
<proteinExistence type="predicted"/>
<organism evidence="2 3">
    <name type="scientific">Dibothriocephalus latus</name>
    <name type="common">Fish tapeworm</name>
    <name type="synonym">Diphyllobothrium latum</name>
    <dbReference type="NCBI Taxonomy" id="60516"/>
    <lineage>
        <taxon>Eukaryota</taxon>
        <taxon>Metazoa</taxon>
        <taxon>Spiralia</taxon>
        <taxon>Lophotrochozoa</taxon>
        <taxon>Platyhelminthes</taxon>
        <taxon>Cestoda</taxon>
        <taxon>Eucestoda</taxon>
        <taxon>Diphyllobothriidea</taxon>
        <taxon>Diphyllobothriidae</taxon>
        <taxon>Dibothriocephalus</taxon>
    </lineage>
</organism>
<dbReference type="Gene3D" id="2.60.40.10">
    <property type="entry name" value="Immunoglobulins"/>
    <property type="match status" value="1"/>
</dbReference>
<evidence type="ECO:0000259" key="1">
    <source>
        <dbReference type="PROSITE" id="PS50835"/>
    </source>
</evidence>
<dbReference type="PANTHER" id="PTHR47633">
    <property type="entry name" value="IMMUNOGLOBULIN"/>
    <property type="match status" value="1"/>
</dbReference>
<evidence type="ECO:0000313" key="3">
    <source>
        <dbReference type="Proteomes" id="UP000281553"/>
    </source>
</evidence>
<dbReference type="Pfam" id="PF07679">
    <property type="entry name" value="I-set"/>
    <property type="match status" value="1"/>
</dbReference>
<reference evidence="2 3" key="1">
    <citation type="submission" date="2018-11" db="EMBL/GenBank/DDBJ databases">
        <authorList>
            <consortium name="Pathogen Informatics"/>
        </authorList>
    </citation>
    <scope>NUCLEOTIDE SEQUENCE [LARGE SCALE GENOMIC DNA]</scope>
</reference>
<gene>
    <name evidence="2" type="ORF">DILT_LOCUS7310</name>
</gene>
<protein>
    <recommendedName>
        <fullName evidence="1">Ig-like domain-containing protein</fullName>
    </recommendedName>
</protein>
<dbReference type="InterPro" id="IPR036179">
    <property type="entry name" value="Ig-like_dom_sf"/>
</dbReference>
<feature type="non-terminal residue" evidence="2">
    <location>
        <position position="180"/>
    </location>
</feature>
<dbReference type="InterPro" id="IPR007110">
    <property type="entry name" value="Ig-like_dom"/>
</dbReference>
<name>A0A3P7NQJ7_DIBLA</name>
<dbReference type="InterPro" id="IPR013783">
    <property type="entry name" value="Ig-like_fold"/>
</dbReference>
<dbReference type="PANTHER" id="PTHR47633:SF4">
    <property type="entry name" value="MYOPALLADIN ISOFORM X1"/>
    <property type="match status" value="1"/>
</dbReference>
<feature type="domain" description="Ig-like" evidence="1">
    <location>
        <begin position="8"/>
        <end position="100"/>
    </location>
</feature>
<dbReference type="CDD" id="cd00096">
    <property type="entry name" value="Ig"/>
    <property type="match status" value="1"/>
</dbReference>
<keyword evidence="3" id="KW-1185">Reference proteome</keyword>
<dbReference type="AlphaFoldDB" id="A0A3P7NQJ7"/>
<sequence>MGVTEGPPQFVSHPVAQMAVGEGDGCTIKAVIQPAGDPTLEVVWLKDGVVLDASSRQYASFDRGYAVFQILYTNVSDSGEYCCLAKTSQGQAQSSGCLITVIPEDNVVTESQLPEESMVDNLAAMETRLNLNGGEPRRMEDKTFPAPTIVRPLLPQLNLKENERAKFETFVQPANDPSLN</sequence>
<dbReference type="PROSITE" id="PS50835">
    <property type="entry name" value="IG_LIKE"/>
    <property type="match status" value="1"/>
</dbReference>
<dbReference type="Proteomes" id="UP000281553">
    <property type="component" value="Unassembled WGS sequence"/>
</dbReference>
<dbReference type="OrthoDB" id="504170at2759"/>
<evidence type="ECO:0000313" key="2">
    <source>
        <dbReference type="EMBL" id="VDN11479.1"/>
    </source>
</evidence>
<accession>A0A3P7NQJ7</accession>
<dbReference type="EMBL" id="UYRU01051532">
    <property type="protein sequence ID" value="VDN11479.1"/>
    <property type="molecule type" value="Genomic_DNA"/>
</dbReference>